<comment type="caution">
    <text evidence="2">The sequence shown here is derived from an EMBL/GenBank/DDBJ whole genome shotgun (WGS) entry which is preliminary data.</text>
</comment>
<dbReference type="PANTHER" id="PTHR38037:SF2">
    <property type="entry name" value="ATP-DEPENDENT ZINC PROTEASE DOMAIN-CONTAINING PROTEIN-RELATED"/>
    <property type="match status" value="1"/>
</dbReference>
<dbReference type="PANTHER" id="PTHR38037">
    <property type="entry name" value="ZN_PROTEASE DOMAIN-CONTAINING PROTEIN"/>
    <property type="match status" value="1"/>
</dbReference>
<proteinExistence type="predicted"/>
<dbReference type="SUPFAM" id="SSF50630">
    <property type="entry name" value="Acid proteases"/>
    <property type="match status" value="1"/>
</dbReference>
<dbReference type="Gene3D" id="2.40.70.10">
    <property type="entry name" value="Acid Proteases"/>
    <property type="match status" value="1"/>
</dbReference>
<dbReference type="RefSeq" id="WP_229717437.1">
    <property type="nucleotide sequence ID" value="NZ_BMIK01000002.1"/>
</dbReference>
<organism evidence="2 3">
    <name type="scientific">Parapedobacter defluvii</name>
    <dbReference type="NCBI Taxonomy" id="2045106"/>
    <lineage>
        <taxon>Bacteria</taxon>
        <taxon>Pseudomonadati</taxon>
        <taxon>Bacteroidota</taxon>
        <taxon>Sphingobacteriia</taxon>
        <taxon>Sphingobacteriales</taxon>
        <taxon>Sphingobacteriaceae</taxon>
        <taxon>Parapedobacter</taxon>
    </lineage>
</organism>
<sequence length="138" mass="16245">MKTIGWKETADLPELDLYGIPAKVDTGARTSVLHCSHIQLIKKGRKQYVEFRPLDDRFGLHDRLHTLPFHSERKIRNSFGQEENRYIINTEIRLFNEMYPIELSLRDRSGMEFPLLLGRSFIRKKFLVDVSRANLSKK</sequence>
<accession>A0ABQ1LAA2</accession>
<dbReference type="Pfam" id="PF05618">
    <property type="entry name" value="Zn_protease"/>
    <property type="match status" value="1"/>
</dbReference>
<name>A0ABQ1LAA2_9SPHI</name>
<evidence type="ECO:0000313" key="2">
    <source>
        <dbReference type="EMBL" id="GGC21017.1"/>
    </source>
</evidence>
<dbReference type="InterPro" id="IPR021109">
    <property type="entry name" value="Peptidase_aspartic_dom_sf"/>
</dbReference>
<dbReference type="InterPro" id="IPR008503">
    <property type="entry name" value="Asp_endopeptidase"/>
</dbReference>
<reference evidence="3" key="1">
    <citation type="journal article" date="2019" name="Int. J. Syst. Evol. Microbiol.">
        <title>The Global Catalogue of Microorganisms (GCM) 10K type strain sequencing project: providing services to taxonomists for standard genome sequencing and annotation.</title>
        <authorList>
            <consortium name="The Broad Institute Genomics Platform"/>
            <consortium name="The Broad Institute Genome Sequencing Center for Infectious Disease"/>
            <person name="Wu L."/>
            <person name="Ma J."/>
        </authorList>
    </citation>
    <scope>NUCLEOTIDE SEQUENCE [LARGE SCALE GENOMIC DNA]</scope>
    <source>
        <strain evidence="3">CGMCC 1.15342</strain>
    </source>
</reference>
<keyword evidence="3" id="KW-1185">Reference proteome</keyword>
<dbReference type="EMBL" id="BMIK01000002">
    <property type="protein sequence ID" value="GGC21017.1"/>
    <property type="molecule type" value="Genomic_DNA"/>
</dbReference>
<protein>
    <submittedName>
        <fullName evidence="2">Ribosomal protein S6 modification protein</fullName>
    </submittedName>
</protein>
<dbReference type="Proteomes" id="UP000597338">
    <property type="component" value="Unassembled WGS sequence"/>
</dbReference>
<evidence type="ECO:0000259" key="1">
    <source>
        <dbReference type="Pfam" id="PF05618"/>
    </source>
</evidence>
<evidence type="ECO:0000313" key="3">
    <source>
        <dbReference type="Proteomes" id="UP000597338"/>
    </source>
</evidence>
<gene>
    <name evidence="2" type="primary">rimK2</name>
    <name evidence="2" type="ORF">GCM10011386_11150</name>
</gene>
<feature type="domain" description="Retropepsin-like aspartic endopeptidase" evidence="1">
    <location>
        <begin position="4"/>
        <end position="137"/>
    </location>
</feature>